<name>A0A3D9EIM0_ECTOL</name>
<dbReference type="Proteomes" id="UP000256988">
    <property type="component" value="Unassembled WGS sequence"/>
</dbReference>
<sequence length="388" mass="43272">MTLSRVLFYDVTEISRLDRGTGIQRVIRETYSGLQRLCSGLSVLPVAADMVSGDFFPASYEMGCFYARNEGEPIRPKSGDIFLSVDLNYKITQESIAALRRYKAAGVSIHFVIYDILPLTKPQYFNFKDRWFDEEDFISQFTYWLKAACELSESLLCISAATMQDVISWISANEDVRIPGLKTFRLGTGHIPEPREKFDSLVNIFDGFPVFIMVGTIEPRKSHALALEAFNLLWRQGHQLKLVLVGKAGWASEGLVSSIKQHPSFGTSLHFLENLPDSGLAYVYREADALLSLSEAEGFGMPNVEAAAVGLPIIARDIPVFREVCGNGAYYLKRDISDAELAQEVLVWLERRKTGAIPTSDLVELPSWDQSAKSLLDALELEGSLAHP</sequence>
<evidence type="ECO:0000313" key="2">
    <source>
        <dbReference type="EMBL" id="RED03014.1"/>
    </source>
</evidence>
<dbReference type="InterPro" id="IPR001296">
    <property type="entry name" value="Glyco_trans_1"/>
</dbReference>
<accession>A0A3D9EIM0</accession>
<dbReference type="Gene3D" id="3.40.50.2000">
    <property type="entry name" value="Glycogen Phosphorylase B"/>
    <property type="match status" value="1"/>
</dbReference>
<dbReference type="Pfam" id="PF00534">
    <property type="entry name" value="Glycos_transf_1"/>
    <property type="match status" value="1"/>
</dbReference>
<protein>
    <submittedName>
        <fullName evidence="2">Glycosyltransferase involved in cell wall biosynthesis</fullName>
    </submittedName>
</protein>
<evidence type="ECO:0000259" key="1">
    <source>
        <dbReference type="Pfam" id="PF00534"/>
    </source>
</evidence>
<dbReference type="CDD" id="cd03809">
    <property type="entry name" value="GT4_MtfB-like"/>
    <property type="match status" value="1"/>
</dbReference>
<dbReference type="AlphaFoldDB" id="A0A3D9EIM0"/>
<proteinExistence type="predicted"/>
<gene>
    <name evidence="2" type="ORF">DFO60_3054</name>
</gene>
<keyword evidence="2" id="KW-0808">Transferase</keyword>
<reference evidence="2 3" key="1">
    <citation type="submission" date="2018-07" db="EMBL/GenBank/DDBJ databases">
        <title>Genome sequencing of rice bacterial endophytes.</title>
        <authorList>
            <person name="Venturi V."/>
        </authorList>
    </citation>
    <scope>NUCLEOTIDE SEQUENCE [LARGE SCALE GENOMIC DNA]</scope>
    <source>
        <strain evidence="2 3">AG1002</strain>
    </source>
</reference>
<comment type="caution">
    <text evidence="2">The sequence shown here is derived from an EMBL/GenBank/DDBJ whole genome shotgun (WGS) entry which is preliminary data.</text>
</comment>
<dbReference type="PANTHER" id="PTHR46401:SF9">
    <property type="entry name" value="MANNOSYLTRANSFERASE A"/>
    <property type="match status" value="1"/>
</dbReference>
<evidence type="ECO:0000313" key="3">
    <source>
        <dbReference type="Proteomes" id="UP000256988"/>
    </source>
</evidence>
<dbReference type="EMBL" id="QRDL01000004">
    <property type="protein sequence ID" value="RED03014.1"/>
    <property type="molecule type" value="Genomic_DNA"/>
</dbReference>
<dbReference type="SUPFAM" id="SSF53756">
    <property type="entry name" value="UDP-Glycosyltransferase/glycogen phosphorylase"/>
    <property type="match status" value="1"/>
</dbReference>
<dbReference type="PANTHER" id="PTHR46401">
    <property type="entry name" value="GLYCOSYLTRANSFERASE WBBK-RELATED"/>
    <property type="match status" value="1"/>
</dbReference>
<organism evidence="2 3">
    <name type="scientific">Ectopseudomonas oleovorans</name>
    <name type="common">Pseudomonas oleovorans</name>
    <dbReference type="NCBI Taxonomy" id="301"/>
    <lineage>
        <taxon>Bacteria</taxon>
        <taxon>Pseudomonadati</taxon>
        <taxon>Pseudomonadota</taxon>
        <taxon>Gammaproteobacteria</taxon>
        <taxon>Pseudomonadales</taxon>
        <taxon>Pseudomonadaceae</taxon>
        <taxon>Ectopseudomonas</taxon>
    </lineage>
</organism>
<feature type="domain" description="Glycosyl transferase family 1" evidence="1">
    <location>
        <begin position="202"/>
        <end position="353"/>
    </location>
</feature>
<dbReference type="GO" id="GO:0016757">
    <property type="term" value="F:glycosyltransferase activity"/>
    <property type="evidence" value="ECO:0007669"/>
    <property type="project" value="InterPro"/>
</dbReference>